<keyword evidence="11" id="KW-1185">Reference proteome</keyword>
<evidence type="ECO:0000313" key="9">
    <source>
        <dbReference type="EMBL" id="WKW12857.1"/>
    </source>
</evidence>
<accession>A0AA49JW10</accession>
<dbReference type="GO" id="GO:0003886">
    <property type="term" value="F:DNA (cytosine-5-)-methyltransferase activity"/>
    <property type="evidence" value="ECO:0007669"/>
    <property type="project" value="UniProtKB-EC"/>
</dbReference>
<evidence type="ECO:0000256" key="2">
    <source>
        <dbReference type="ARBA" id="ARBA00022679"/>
    </source>
</evidence>
<dbReference type="REBASE" id="743575">
    <property type="entry name" value="M.Gba318ORF2166P"/>
</dbReference>
<keyword evidence="4" id="KW-0680">Restriction system</keyword>
<gene>
    <name evidence="9" type="ORF">Strain138_002167</name>
    <name evidence="10" type="ORF">Strain318_002166</name>
</gene>
<dbReference type="PANTHER" id="PTHR10629">
    <property type="entry name" value="CYTOSINE-SPECIFIC METHYLTRANSFERASE"/>
    <property type="match status" value="1"/>
</dbReference>
<dbReference type="EC" id="2.1.1.37" evidence="8"/>
<keyword evidence="3 6" id="KW-0949">S-adenosyl-L-methionine</keyword>
<comment type="catalytic activity">
    <reaction evidence="5 8">
        <text>a 2'-deoxycytidine in DNA + S-adenosyl-L-methionine = a 5-methyl-2'-deoxycytidine in DNA + S-adenosyl-L-homocysteine + H(+)</text>
        <dbReference type="Rhea" id="RHEA:13681"/>
        <dbReference type="Rhea" id="RHEA-COMP:11369"/>
        <dbReference type="Rhea" id="RHEA-COMP:11370"/>
        <dbReference type="ChEBI" id="CHEBI:15378"/>
        <dbReference type="ChEBI" id="CHEBI:57856"/>
        <dbReference type="ChEBI" id="CHEBI:59789"/>
        <dbReference type="ChEBI" id="CHEBI:85452"/>
        <dbReference type="ChEBI" id="CHEBI:85454"/>
        <dbReference type="EC" id="2.1.1.37"/>
    </reaction>
</comment>
<evidence type="ECO:0000256" key="6">
    <source>
        <dbReference type="PROSITE-ProRule" id="PRU01016"/>
    </source>
</evidence>
<evidence type="ECO:0000256" key="1">
    <source>
        <dbReference type="ARBA" id="ARBA00022603"/>
    </source>
</evidence>
<dbReference type="PRINTS" id="PR00105">
    <property type="entry name" value="C5METTRFRASE"/>
</dbReference>
<dbReference type="InterPro" id="IPR018117">
    <property type="entry name" value="C5_DNA_meth_AS"/>
</dbReference>
<dbReference type="Pfam" id="PF00145">
    <property type="entry name" value="DNA_methylase"/>
    <property type="match status" value="2"/>
</dbReference>
<dbReference type="RefSeq" id="WP_367885729.1">
    <property type="nucleotide sequence ID" value="NZ_CP130612.1"/>
</dbReference>
<evidence type="ECO:0000256" key="7">
    <source>
        <dbReference type="RuleBase" id="RU000416"/>
    </source>
</evidence>
<protein>
    <recommendedName>
        <fullName evidence="8">Cytosine-specific methyltransferase</fullName>
        <ecNumber evidence="8">2.1.1.37</ecNumber>
    </recommendedName>
</protein>
<organism evidence="9">
    <name type="scientific">Pseudogemmatithrix spongiicola</name>
    <dbReference type="NCBI Taxonomy" id="3062599"/>
    <lineage>
        <taxon>Bacteria</taxon>
        <taxon>Pseudomonadati</taxon>
        <taxon>Gemmatimonadota</taxon>
        <taxon>Gemmatimonadia</taxon>
        <taxon>Gemmatimonadales</taxon>
        <taxon>Gemmatimonadaceae</taxon>
        <taxon>Pseudogemmatithrix</taxon>
    </lineage>
</organism>
<proteinExistence type="inferred from homology"/>
<evidence type="ECO:0000256" key="5">
    <source>
        <dbReference type="ARBA" id="ARBA00047422"/>
    </source>
</evidence>
<dbReference type="PANTHER" id="PTHR10629:SF52">
    <property type="entry name" value="DNA (CYTOSINE-5)-METHYLTRANSFERASE 1"/>
    <property type="match status" value="1"/>
</dbReference>
<evidence type="ECO:0000313" key="11">
    <source>
        <dbReference type="Proteomes" id="UP001229955"/>
    </source>
</evidence>
<keyword evidence="2 6" id="KW-0808">Transferase</keyword>
<dbReference type="KEGG" id="pspc:Strain318_002166"/>
<dbReference type="REBASE" id="743573">
    <property type="entry name" value="M.Gba138ORF2167P"/>
</dbReference>
<accession>A0AA49Q8H5</accession>
<dbReference type="InterPro" id="IPR031303">
    <property type="entry name" value="C5_meth_CS"/>
</dbReference>
<dbReference type="PROSITE" id="PS00095">
    <property type="entry name" value="C5_MTASE_2"/>
    <property type="match status" value="1"/>
</dbReference>
<keyword evidence="1 6" id="KW-0489">Methyltransferase</keyword>
<dbReference type="CDD" id="cd00315">
    <property type="entry name" value="Cyt_C5_DNA_methylase"/>
    <property type="match status" value="1"/>
</dbReference>
<dbReference type="GO" id="GO:0044027">
    <property type="term" value="P:negative regulation of gene expression via chromosomal CpG island methylation"/>
    <property type="evidence" value="ECO:0007669"/>
    <property type="project" value="TreeGrafter"/>
</dbReference>
<dbReference type="PROSITE" id="PS51679">
    <property type="entry name" value="SAM_MT_C5"/>
    <property type="match status" value="1"/>
</dbReference>
<evidence type="ECO:0000256" key="4">
    <source>
        <dbReference type="ARBA" id="ARBA00022747"/>
    </source>
</evidence>
<evidence type="ECO:0000313" key="10">
    <source>
        <dbReference type="EMBL" id="WKW15764.1"/>
    </source>
</evidence>
<sequence length="328" mass="35113">MTERLTSLEICAGAGGQALGLERAGFSHAAAVELDAHAANTLRANRPEWRVMNEDVRNLEGREFRGIDLFAGGVPCPPFSVAGKQLGPDDQRDLFPTALRLVAESKPAAVMLENVQGLATAKFKSYRASIALQLEKLGYRVDWQVLNACNFGVPQLRPRFILVALKPKAFRNFAWPSPVSSPPTVGGTLRDLMASRGWPGAFAWAQAANGIGPTLVGGSKLHGGPDLGPTRAREAWKLLNVDGRGLANEAPDADFPIDGMPKLTVRMTARIQGFPDSWKFEGRKTASYRQVGNAFPPPVAAAVGAAIRDALAGRASKHLPEQIALHVG</sequence>
<dbReference type="AlphaFoldDB" id="A0AA49JW10"/>
<dbReference type="InterPro" id="IPR029063">
    <property type="entry name" value="SAM-dependent_MTases_sf"/>
</dbReference>
<feature type="active site" evidence="6">
    <location>
        <position position="76"/>
    </location>
</feature>
<dbReference type="GO" id="GO:0009307">
    <property type="term" value="P:DNA restriction-modification system"/>
    <property type="evidence" value="ECO:0007669"/>
    <property type="project" value="UniProtKB-KW"/>
</dbReference>
<evidence type="ECO:0000256" key="8">
    <source>
        <dbReference type="RuleBase" id="RU000417"/>
    </source>
</evidence>
<dbReference type="EMBL" id="CP130612">
    <property type="protein sequence ID" value="WKW12857.1"/>
    <property type="molecule type" value="Genomic_DNA"/>
</dbReference>
<dbReference type="InterPro" id="IPR050390">
    <property type="entry name" value="C5-Methyltransferase"/>
</dbReference>
<dbReference type="GO" id="GO:0032259">
    <property type="term" value="P:methylation"/>
    <property type="evidence" value="ECO:0007669"/>
    <property type="project" value="UniProtKB-KW"/>
</dbReference>
<dbReference type="NCBIfam" id="TIGR00675">
    <property type="entry name" value="dcm"/>
    <property type="match status" value="1"/>
</dbReference>
<dbReference type="Gene3D" id="3.40.50.150">
    <property type="entry name" value="Vaccinia Virus protein VP39"/>
    <property type="match status" value="1"/>
</dbReference>
<dbReference type="Gene3D" id="3.90.120.10">
    <property type="entry name" value="DNA Methylase, subunit A, domain 2"/>
    <property type="match status" value="1"/>
</dbReference>
<dbReference type="InterPro" id="IPR001525">
    <property type="entry name" value="C5_MeTfrase"/>
</dbReference>
<name>A0AA49JW10_9BACT</name>
<evidence type="ECO:0000256" key="3">
    <source>
        <dbReference type="ARBA" id="ARBA00022691"/>
    </source>
</evidence>
<dbReference type="PROSITE" id="PS00094">
    <property type="entry name" value="C5_MTASE_1"/>
    <property type="match status" value="1"/>
</dbReference>
<dbReference type="SUPFAM" id="SSF53335">
    <property type="entry name" value="S-adenosyl-L-methionine-dependent methyltransferases"/>
    <property type="match status" value="1"/>
</dbReference>
<dbReference type="EMBL" id="CP130613">
    <property type="protein sequence ID" value="WKW15764.1"/>
    <property type="molecule type" value="Genomic_DNA"/>
</dbReference>
<comment type="similarity">
    <text evidence="6 7">Belongs to the class I-like SAM-binding methyltransferase superfamily. C5-methyltransferase family.</text>
</comment>
<dbReference type="Proteomes" id="UP001229955">
    <property type="component" value="Chromosome"/>
</dbReference>
<reference evidence="9" key="1">
    <citation type="submission" date="2023-07" db="EMBL/GenBank/DDBJ databases">
        <authorList>
            <person name="Haufschild T."/>
            <person name="Kallscheuer N."/>
            <person name="Hammer J."/>
            <person name="Kohn T."/>
            <person name="Kabuu M."/>
            <person name="Jogler M."/>
            <person name="Wohfarth N."/>
            <person name="Heuer A."/>
            <person name="Rohde M."/>
            <person name="van Teeseling M.C.F."/>
            <person name="Jogler C."/>
        </authorList>
    </citation>
    <scope>NUCLEOTIDE SEQUENCE</scope>
    <source>
        <strain evidence="9">Strain 138</strain>
        <strain evidence="10">Strain 318</strain>
    </source>
</reference>
<dbReference type="GO" id="GO:0003677">
    <property type="term" value="F:DNA binding"/>
    <property type="evidence" value="ECO:0007669"/>
    <property type="project" value="TreeGrafter"/>
</dbReference>